<reference evidence="1" key="1">
    <citation type="submission" date="2018-06" db="EMBL/GenBank/DDBJ databases">
        <authorList>
            <person name="Zhirakovskaya E."/>
        </authorList>
    </citation>
    <scope>NUCLEOTIDE SEQUENCE</scope>
</reference>
<evidence type="ECO:0000313" key="1">
    <source>
        <dbReference type="EMBL" id="VAW89869.1"/>
    </source>
</evidence>
<accession>A0A3B0ZV27</accession>
<gene>
    <name evidence="1" type="ORF">MNBD_GAMMA17-154</name>
</gene>
<protein>
    <submittedName>
        <fullName evidence="1">Uncharacterized protein</fullName>
    </submittedName>
</protein>
<dbReference type="EMBL" id="UOFQ01000158">
    <property type="protein sequence ID" value="VAW89869.1"/>
    <property type="molecule type" value="Genomic_DNA"/>
</dbReference>
<name>A0A3B0ZV27_9ZZZZ</name>
<proteinExistence type="predicted"/>
<dbReference type="AlphaFoldDB" id="A0A3B0ZV27"/>
<organism evidence="1">
    <name type="scientific">hydrothermal vent metagenome</name>
    <dbReference type="NCBI Taxonomy" id="652676"/>
    <lineage>
        <taxon>unclassified sequences</taxon>
        <taxon>metagenomes</taxon>
        <taxon>ecological metagenomes</taxon>
    </lineage>
</organism>
<sequence length="42" mass="4739">MFLLESFVVTDSQDINLTHQLNLLRTSMAPNLAMYAGRVEQA</sequence>